<gene>
    <name evidence="1" type="ORF">Ccrd_026110</name>
</gene>
<keyword evidence="2" id="KW-1185">Reference proteome</keyword>
<dbReference type="Pfam" id="PF05056">
    <property type="entry name" value="DUF674"/>
    <property type="match status" value="2"/>
</dbReference>
<dbReference type="InterPro" id="IPR007750">
    <property type="entry name" value="DUF674"/>
</dbReference>
<organism evidence="1 2">
    <name type="scientific">Cynara cardunculus var. scolymus</name>
    <name type="common">Globe artichoke</name>
    <name type="synonym">Cynara scolymus</name>
    <dbReference type="NCBI Taxonomy" id="59895"/>
    <lineage>
        <taxon>Eukaryota</taxon>
        <taxon>Viridiplantae</taxon>
        <taxon>Streptophyta</taxon>
        <taxon>Embryophyta</taxon>
        <taxon>Tracheophyta</taxon>
        <taxon>Spermatophyta</taxon>
        <taxon>Magnoliopsida</taxon>
        <taxon>eudicotyledons</taxon>
        <taxon>Gunneridae</taxon>
        <taxon>Pentapetalae</taxon>
        <taxon>asterids</taxon>
        <taxon>campanulids</taxon>
        <taxon>Asterales</taxon>
        <taxon>Asteraceae</taxon>
        <taxon>Carduoideae</taxon>
        <taxon>Cardueae</taxon>
        <taxon>Carduinae</taxon>
        <taxon>Cynara</taxon>
    </lineage>
</organism>
<dbReference type="STRING" id="59895.A0A103SQS8"/>
<proteinExistence type="predicted"/>
<dbReference type="Gramene" id="KVG91777">
    <property type="protein sequence ID" value="KVG91777"/>
    <property type="gene ID" value="Ccrd_026110"/>
</dbReference>
<dbReference type="AlphaFoldDB" id="A0A103SQS8"/>
<accession>A0A103SQS8</accession>
<dbReference type="OMA" id="ERFFCEN"/>
<feature type="non-terminal residue" evidence="1">
    <location>
        <position position="330"/>
    </location>
</feature>
<protein>
    <submittedName>
        <fullName evidence="1">Uncharacterized protein</fullName>
    </submittedName>
</protein>
<name>A0A103SQS8_CYNCS</name>
<comment type="caution">
    <text evidence="1">The sequence shown here is derived from an EMBL/GenBank/DDBJ whole genome shotgun (WGS) entry which is preliminary data.</text>
</comment>
<dbReference type="EMBL" id="LEKV01007423">
    <property type="protein sequence ID" value="KVG91777.1"/>
    <property type="molecule type" value="Genomic_DNA"/>
</dbReference>
<dbReference type="Proteomes" id="UP000243975">
    <property type="component" value="Unassembled WGS sequence"/>
</dbReference>
<dbReference type="PANTHER" id="PTHR33103">
    <property type="entry name" value="OS01G0153900 PROTEIN"/>
    <property type="match status" value="1"/>
</dbReference>
<sequence>MFAEAEEDFVEILFSFFTLPLGTIARLSHTLADSQSTKVGSLTSLYESVVNLNDQHFSNKHSKDALVIPNNSSVSVLRKLKINLDDTKPVSNTTVVGSQDDAVFVKKKTSFIITDDLNVVPVLLDSSIELLNSLGWSLLTKSPLTNLVLPRSKSCSCSSSCLCCCSYSSSIANSTLSNSTSISKNSGQSQTIKLLVQKSKKKVLCAQVENFFVELLFSFLTIPLGAVKRLTKDNSSPMGIDNLYNSISSFGDRKYLKSEDVTTMLLCPKLAANYLRVTDFLPIYDVNTSKGHFLKEQTTFIISDDLEITVSPSISTISKFNTLGISVGDI</sequence>
<dbReference type="PANTHER" id="PTHR33103:SF98">
    <property type="entry name" value="DUF674 FAMILY PROTEIN"/>
    <property type="match status" value="1"/>
</dbReference>
<evidence type="ECO:0000313" key="2">
    <source>
        <dbReference type="Proteomes" id="UP000243975"/>
    </source>
</evidence>
<reference evidence="1 2" key="1">
    <citation type="journal article" date="2016" name="Sci. Rep.">
        <title>The genome sequence of the outbreeding globe artichoke constructed de novo incorporating a phase-aware low-pass sequencing strategy of F1 progeny.</title>
        <authorList>
            <person name="Scaglione D."/>
            <person name="Reyes-Chin-Wo S."/>
            <person name="Acquadro A."/>
            <person name="Froenicke L."/>
            <person name="Portis E."/>
            <person name="Beitel C."/>
            <person name="Tirone M."/>
            <person name="Mauro R."/>
            <person name="Lo Monaco A."/>
            <person name="Mauromicale G."/>
            <person name="Faccioli P."/>
            <person name="Cattivelli L."/>
            <person name="Rieseberg L."/>
            <person name="Michelmore R."/>
            <person name="Lanteri S."/>
        </authorList>
    </citation>
    <scope>NUCLEOTIDE SEQUENCE [LARGE SCALE GENOMIC DNA]</scope>
    <source>
        <strain evidence="1">2C</strain>
    </source>
</reference>
<evidence type="ECO:0000313" key="1">
    <source>
        <dbReference type="EMBL" id="KVG91777.1"/>
    </source>
</evidence>